<sequence length="213" mass="24259">MVNINTRHQDSIRVATAKAFLGFDSVYERTLADDIQELINKDETIHIDVDYAGLGDHVLACSQAREETRDRAAEVHISRAERNQYQDVCPNVFRVGDWVRDKLGKEKSKFTPNWSGPWRVVEKVMPRTCIVEHTRKPGPRRKLHVDDMKLHGKPPLWGIEPGDMVVKSRRSDERWLAQLESQKADSISGDKRVDLASLATMKGGPFSLPQPSY</sequence>
<evidence type="ECO:0000313" key="2">
    <source>
        <dbReference type="Proteomes" id="UP001172101"/>
    </source>
</evidence>
<reference evidence="1" key="1">
    <citation type="submission" date="2023-06" db="EMBL/GenBank/DDBJ databases">
        <title>Genome-scale phylogeny and comparative genomics of the fungal order Sordariales.</title>
        <authorList>
            <consortium name="Lawrence Berkeley National Laboratory"/>
            <person name="Hensen N."/>
            <person name="Bonometti L."/>
            <person name="Westerberg I."/>
            <person name="Brannstrom I.O."/>
            <person name="Guillou S."/>
            <person name="Cros-Aarteil S."/>
            <person name="Calhoun S."/>
            <person name="Haridas S."/>
            <person name="Kuo A."/>
            <person name="Mondo S."/>
            <person name="Pangilinan J."/>
            <person name="Riley R."/>
            <person name="LaButti K."/>
            <person name="Andreopoulos B."/>
            <person name="Lipzen A."/>
            <person name="Chen C."/>
            <person name="Yanf M."/>
            <person name="Daum C."/>
            <person name="Ng V."/>
            <person name="Clum A."/>
            <person name="Steindorff A."/>
            <person name="Ohm R."/>
            <person name="Martin F."/>
            <person name="Silar P."/>
            <person name="Natvig D."/>
            <person name="Lalanne C."/>
            <person name="Gautier V."/>
            <person name="Ament-velasquez S.L."/>
            <person name="Kruys A."/>
            <person name="Hutchinson M.I."/>
            <person name="Powell A.J."/>
            <person name="Barry K."/>
            <person name="Miller A.N."/>
            <person name="Grigoriev I.V."/>
            <person name="Debuchy R."/>
            <person name="Gladieux P."/>
            <person name="Thoren M.H."/>
            <person name="Johannesson H."/>
        </authorList>
    </citation>
    <scope>NUCLEOTIDE SEQUENCE</scope>
    <source>
        <strain evidence="1">SMH2392-1A</strain>
    </source>
</reference>
<protein>
    <submittedName>
        <fullName evidence="1">Uncharacterized protein</fullName>
    </submittedName>
</protein>
<accession>A0AA40E9A2</accession>
<gene>
    <name evidence="1" type="ORF">B0T26DRAFT_693046</name>
</gene>
<proteinExistence type="predicted"/>
<dbReference type="Proteomes" id="UP001172101">
    <property type="component" value="Unassembled WGS sequence"/>
</dbReference>
<comment type="caution">
    <text evidence="1">The sequence shown here is derived from an EMBL/GenBank/DDBJ whole genome shotgun (WGS) entry which is preliminary data.</text>
</comment>
<dbReference type="RefSeq" id="XP_060299954.1">
    <property type="nucleotide sequence ID" value="XM_060441184.1"/>
</dbReference>
<organism evidence="1 2">
    <name type="scientific">Lasiosphaeria miniovina</name>
    <dbReference type="NCBI Taxonomy" id="1954250"/>
    <lineage>
        <taxon>Eukaryota</taxon>
        <taxon>Fungi</taxon>
        <taxon>Dikarya</taxon>
        <taxon>Ascomycota</taxon>
        <taxon>Pezizomycotina</taxon>
        <taxon>Sordariomycetes</taxon>
        <taxon>Sordariomycetidae</taxon>
        <taxon>Sordariales</taxon>
        <taxon>Lasiosphaeriaceae</taxon>
        <taxon>Lasiosphaeria</taxon>
    </lineage>
</organism>
<evidence type="ECO:0000313" key="1">
    <source>
        <dbReference type="EMBL" id="KAK0727098.1"/>
    </source>
</evidence>
<dbReference type="EMBL" id="JAUIRO010000002">
    <property type="protein sequence ID" value="KAK0727098.1"/>
    <property type="molecule type" value="Genomic_DNA"/>
</dbReference>
<name>A0AA40E9A2_9PEZI</name>
<dbReference type="GeneID" id="85324454"/>
<keyword evidence="2" id="KW-1185">Reference proteome</keyword>
<dbReference type="AlphaFoldDB" id="A0AA40E9A2"/>